<sequence length="95" mass="10342">MVGAASKSQDLSRAIAKSDYNNTVNGLSGNEDCGQMSAWYLFSALGFYLVDPVSFEYVVGTPFFDKITIDFLGTKRPLVITSPAGQRNPSQRNPT</sequence>
<dbReference type="InterPro" id="IPR050883">
    <property type="entry name" value="PNGase"/>
</dbReference>
<name>A0A0C9SRS6_PLICR</name>
<organism evidence="2 3">
    <name type="scientific">Plicaturopsis crispa FD-325 SS-3</name>
    <dbReference type="NCBI Taxonomy" id="944288"/>
    <lineage>
        <taxon>Eukaryota</taxon>
        <taxon>Fungi</taxon>
        <taxon>Dikarya</taxon>
        <taxon>Basidiomycota</taxon>
        <taxon>Agaricomycotina</taxon>
        <taxon>Agaricomycetes</taxon>
        <taxon>Agaricomycetidae</taxon>
        <taxon>Amylocorticiales</taxon>
        <taxon>Amylocorticiaceae</taxon>
        <taxon>Plicatura</taxon>
        <taxon>Plicaturopsis crispa</taxon>
    </lineage>
</organism>
<dbReference type="HOGENOM" id="CLU_2373664_0_0_1"/>
<reference evidence="2 3" key="1">
    <citation type="submission" date="2014-06" db="EMBL/GenBank/DDBJ databases">
        <title>Evolutionary Origins and Diversification of the Mycorrhizal Mutualists.</title>
        <authorList>
            <consortium name="DOE Joint Genome Institute"/>
            <consortium name="Mycorrhizal Genomics Consortium"/>
            <person name="Kohler A."/>
            <person name="Kuo A."/>
            <person name="Nagy L.G."/>
            <person name="Floudas D."/>
            <person name="Copeland A."/>
            <person name="Barry K.W."/>
            <person name="Cichocki N."/>
            <person name="Veneault-Fourrey C."/>
            <person name="LaButti K."/>
            <person name="Lindquist E.A."/>
            <person name="Lipzen A."/>
            <person name="Lundell T."/>
            <person name="Morin E."/>
            <person name="Murat C."/>
            <person name="Riley R."/>
            <person name="Ohm R."/>
            <person name="Sun H."/>
            <person name="Tunlid A."/>
            <person name="Henrissat B."/>
            <person name="Grigoriev I.V."/>
            <person name="Hibbett D.S."/>
            <person name="Martin F."/>
        </authorList>
    </citation>
    <scope>NUCLEOTIDE SEQUENCE [LARGE SCALE GENOMIC DNA]</scope>
    <source>
        <strain evidence="2 3">FD-325 SS-3</strain>
    </source>
</reference>
<evidence type="ECO:0000259" key="1">
    <source>
        <dbReference type="Pfam" id="PF07971"/>
    </source>
</evidence>
<evidence type="ECO:0000313" key="2">
    <source>
        <dbReference type="EMBL" id="KII84997.1"/>
    </source>
</evidence>
<dbReference type="Pfam" id="PF07971">
    <property type="entry name" value="Glyco_hydro_92"/>
    <property type="match status" value="1"/>
</dbReference>
<dbReference type="GO" id="GO:0000224">
    <property type="term" value="F:peptide-N4-(N-acetyl-beta-glucosaminyl)asparagine amidase activity"/>
    <property type="evidence" value="ECO:0007669"/>
    <property type="project" value="TreeGrafter"/>
</dbReference>
<dbReference type="PANTHER" id="PTHR12143:SF43">
    <property type="entry name" value="PUTATIVE-RELATED"/>
    <property type="match status" value="1"/>
</dbReference>
<dbReference type="OrthoDB" id="449263at2759"/>
<dbReference type="AlphaFoldDB" id="A0A0C9SRS6"/>
<protein>
    <submittedName>
        <fullName evidence="2">Glycoside hydrolase family 92 protein</fullName>
    </submittedName>
</protein>
<dbReference type="Proteomes" id="UP000053263">
    <property type="component" value="Unassembled WGS sequence"/>
</dbReference>
<keyword evidence="3" id="KW-1185">Reference proteome</keyword>
<keyword evidence="2" id="KW-0378">Hydrolase</keyword>
<dbReference type="GO" id="GO:0005634">
    <property type="term" value="C:nucleus"/>
    <property type="evidence" value="ECO:0007669"/>
    <property type="project" value="TreeGrafter"/>
</dbReference>
<dbReference type="EMBL" id="KN832569">
    <property type="protein sequence ID" value="KII84997.1"/>
    <property type="molecule type" value="Genomic_DNA"/>
</dbReference>
<dbReference type="GO" id="GO:0006516">
    <property type="term" value="P:glycoprotein catabolic process"/>
    <property type="evidence" value="ECO:0007669"/>
    <property type="project" value="TreeGrafter"/>
</dbReference>
<dbReference type="Gene3D" id="3.30.2080.10">
    <property type="entry name" value="GH92 mannosidase domain"/>
    <property type="match status" value="1"/>
</dbReference>
<evidence type="ECO:0000313" key="3">
    <source>
        <dbReference type="Proteomes" id="UP000053263"/>
    </source>
</evidence>
<dbReference type="PANTHER" id="PTHR12143">
    <property type="entry name" value="PEPTIDE N-GLYCANASE PNGASE -RELATED"/>
    <property type="match status" value="1"/>
</dbReference>
<dbReference type="InterPro" id="IPR012939">
    <property type="entry name" value="Glyco_hydro_92"/>
</dbReference>
<feature type="domain" description="Glycosyl hydrolase family 92" evidence="1">
    <location>
        <begin position="2"/>
        <end position="84"/>
    </location>
</feature>
<accession>A0A0C9SRS6</accession>
<dbReference type="GO" id="GO:0005829">
    <property type="term" value="C:cytosol"/>
    <property type="evidence" value="ECO:0007669"/>
    <property type="project" value="TreeGrafter"/>
</dbReference>
<proteinExistence type="predicted"/>
<gene>
    <name evidence="2" type="ORF">PLICRDRAFT_57482</name>
</gene>